<dbReference type="CDD" id="cd01335">
    <property type="entry name" value="Radical_SAM"/>
    <property type="match status" value="1"/>
</dbReference>
<dbReference type="EMBL" id="JACOOJ010000027">
    <property type="protein sequence ID" value="MBC5633876.1"/>
    <property type="molecule type" value="Genomic_DNA"/>
</dbReference>
<keyword evidence="6" id="KW-0411">Iron-sulfur</keyword>
<dbReference type="PANTHER" id="PTHR43273">
    <property type="entry name" value="ANAEROBIC SULFATASE-MATURATING ENZYME HOMOLOG ASLB-RELATED"/>
    <property type="match status" value="1"/>
</dbReference>
<dbReference type="Proteomes" id="UP000651475">
    <property type="component" value="Unassembled WGS sequence"/>
</dbReference>
<dbReference type="InterPro" id="IPR026407">
    <property type="entry name" value="SAM_GG-Bacter"/>
</dbReference>
<evidence type="ECO:0000256" key="6">
    <source>
        <dbReference type="ARBA" id="ARBA00023014"/>
    </source>
</evidence>
<keyword evidence="5" id="KW-0408">Iron</keyword>
<dbReference type="SUPFAM" id="SSF102114">
    <property type="entry name" value="Radical SAM enzymes"/>
    <property type="match status" value="1"/>
</dbReference>
<proteinExistence type="predicted"/>
<dbReference type="SFLD" id="SFLDG01386">
    <property type="entry name" value="main_SPASM_domain-containing"/>
    <property type="match status" value="1"/>
</dbReference>
<dbReference type="Gene3D" id="3.20.20.70">
    <property type="entry name" value="Aldolase class I"/>
    <property type="match status" value="1"/>
</dbReference>
<dbReference type="InterPro" id="IPR023867">
    <property type="entry name" value="Sulphatase_maturase_rSAM"/>
</dbReference>
<evidence type="ECO:0000256" key="4">
    <source>
        <dbReference type="ARBA" id="ARBA00022723"/>
    </source>
</evidence>
<dbReference type="InterPro" id="IPR007197">
    <property type="entry name" value="rSAM"/>
</dbReference>
<dbReference type="PROSITE" id="PS01305">
    <property type="entry name" value="MOAA_NIFB_PQQE"/>
    <property type="match status" value="1"/>
</dbReference>
<comment type="cofactor">
    <cofactor evidence="1">
        <name>[4Fe-4S] cluster</name>
        <dbReference type="ChEBI" id="CHEBI:49883"/>
    </cofactor>
</comment>
<keyword evidence="9" id="KW-1185">Reference proteome</keyword>
<organism evidence="8 9">
    <name type="scientific">Parabacteroides hominis</name>
    <dbReference type="NCBI Taxonomy" id="2763057"/>
    <lineage>
        <taxon>Bacteria</taxon>
        <taxon>Pseudomonadati</taxon>
        <taxon>Bacteroidota</taxon>
        <taxon>Bacteroidia</taxon>
        <taxon>Bacteroidales</taxon>
        <taxon>Tannerellaceae</taxon>
        <taxon>Parabacteroides</taxon>
    </lineage>
</organism>
<dbReference type="InterPro" id="IPR013785">
    <property type="entry name" value="Aldolase_TIM"/>
</dbReference>
<keyword evidence="3" id="KW-0949">S-adenosyl-L-methionine</keyword>
<dbReference type="NCBIfam" id="TIGR04148">
    <property type="entry name" value="GG_samocin_CFB"/>
    <property type="match status" value="1"/>
</dbReference>
<evidence type="ECO:0000256" key="5">
    <source>
        <dbReference type="ARBA" id="ARBA00023004"/>
    </source>
</evidence>
<sequence>MKNEVIKLDNKHSYLYSNSHKMFMLYKNGRRDDFFVEDWITFKTDYSSEAIKMNLANLRQLLIEVTDACNLQCKYCGYGDLYANYDKREAKLQQFANVKLLIDHLSDLWRSEYNTSYNKNITVGFYGGEPLMNMRLIKETIAYLESLQDVNVSFSYNMTTNGVLLDKYMDFLVEKNFKLLFSLDGNEYNSGYRVDKQGKGSFSKVFPNIKLMQSTYPDFFDKNVNFNAVLHDRNSVEDVFSFIKQEFGKTPRVAELNTNGLSEKGKEELKRMFNSRYDSFDKASDVFKSQEENRMEDSASTFFHTFVRDFTGNYYNSYIDLFDSEDNTTYIPTGTCRPFERKIFLTVNGKILPCEKMGQNHVLGTLKNGILDLDYEKVGAYYHDLYEKVIKNCKTCLLQKACGQCMFLLEEKDGKLVCPGYMGKNKSVEYFARYLSYAEEHPDLYESVMSTIAID</sequence>
<feature type="domain" description="Radical SAM core" evidence="7">
    <location>
        <begin position="55"/>
        <end position="300"/>
    </location>
</feature>
<dbReference type="SFLD" id="SFLDG01067">
    <property type="entry name" value="SPASM/twitch_domain_containing"/>
    <property type="match status" value="1"/>
</dbReference>
<reference evidence="8 9" key="1">
    <citation type="submission" date="2020-08" db="EMBL/GenBank/DDBJ databases">
        <title>Genome public.</title>
        <authorList>
            <person name="Liu C."/>
            <person name="Sun Q."/>
        </authorList>
    </citation>
    <scope>NUCLEOTIDE SEQUENCE [LARGE SCALE GENOMIC DNA]</scope>
    <source>
        <strain evidence="8 9">NSJ-79</strain>
    </source>
</reference>
<evidence type="ECO:0000313" key="9">
    <source>
        <dbReference type="Proteomes" id="UP000651475"/>
    </source>
</evidence>
<dbReference type="PROSITE" id="PS51918">
    <property type="entry name" value="RADICAL_SAM"/>
    <property type="match status" value="1"/>
</dbReference>
<evidence type="ECO:0000256" key="3">
    <source>
        <dbReference type="ARBA" id="ARBA00022691"/>
    </source>
</evidence>
<dbReference type="PANTHER" id="PTHR43273:SF8">
    <property type="entry name" value="RADICAL SAM DOMAIN PROTEIN"/>
    <property type="match status" value="1"/>
</dbReference>
<dbReference type="InterPro" id="IPR058240">
    <property type="entry name" value="rSAM_sf"/>
</dbReference>
<name>A0ABR7DR50_9BACT</name>
<comment type="caution">
    <text evidence="8">The sequence shown here is derived from an EMBL/GenBank/DDBJ whole genome shotgun (WGS) entry which is preliminary data.</text>
</comment>
<dbReference type="RefSeq" id="WP_186930555.1">
    <property type="nucleotide sequence ID" value="NZ_JACOOJ010000027.1"/>
</dbReference>
<dbReference type="SFLD" id="SFLDG01384">
    <property type="entry name" value="thioether_bond_formation_requi"/>
    <property type="match status" value="1"/>
</dbReference>
<dbReference type="SFLD" id="SFLDS00029">
    <property type="entry name" value="Radical_SAM"/>
    <property type="match status" value="1"/>
</dbReference>
<dbReference type="Pfam" id="PF04055">
    <property type="entry name" value="Radical_SAM"/>
    <property type="match status" value="1"/>
</dbReference>
<evidence type="ECO:0000259" key="7">
    <source>
        <dbReference type="PROSITE" id="PS51918"/>
    </source>
</evidence>
<accession>A0ABR7DR50</accession>
<keyword evidence="2" id="KW-0004">4Fe-4S</keyword>
<dbReference type="InterPro" id="IPR000385">
    <property type="entry name" value="MoaA_NifB_PqqE_Fe-S-bd_CS"/>
</dbReference>
<evidence type="ECO:0000256" key="2">
    <source>
        <dbReference type="ARBA" id="ARBA00022485"/>
    </source>
</evidence>
<gene>
    <name evidence="8" type="ORF">H8S65_14045</name>
</gene>
<evidence type="ECO:0000313" key="8">
    <source>
        <dbReference type="EMBL" id="MBC5633876.1"/>
    </source>
</evidence>
<evidence type="ECO:0000256" key="1">
    <source>
        <dbReference type="ARBA" id="ARBA00001966"/>
    </source>
</evidence>
<protein>
    <submittedName>
        <fullName evidence="8">Radical SAM peptide maturase</fullName>
    </submittedName>
</protein>
<keyword evidence="4" id="KW-0479">Metal-binding</keyword>